<accession>A0A1B1Y4B0</accession>
<gene>
    <name evidence="1" type="ORF">AXE80_04635</name>
</gene>
<proteinExistence type="predicted"/>
<dbReference type="RefSeq" id="WP_068824900.1">
    <property type="nucleotide sequence ID" value="NZ_CP014224.1"/>
</dbReference>
<sequence>MKNIFITFLSFVLTFELLSILSLSFPNKIIKPKTIETSFNSDLNTKSVYLVGDSFAGHGYPKIFKEYFNAKSMNFYDLSEAGTELDTHRIILDSLNQIKPELIIYFYNIADIVAIDEPILNHQKNKQTENKGSFLNYLRKKNHTIFLIKQLFHHVFLATTGKPTPGSNSYNIPKENVNHKEELQKIFNSIKSKELIIVVNSSFLYGNNPKNWVHYDMFNKMKLNNNILLLQTVDIVDGPQFSISWRNGHPNDKAIDLISKKIIKDYSEKFLMK</sequence>
<keyword evidence="2" id="KW-1185">Reference proteome</keyword>
<dbReference type="EMBL" id="CP014224">
    <property type="protein sequence ID" value="ANW95605.1"/>
    <property type="molecule type" value="Genomic_DNA"/>
</dbReference>
<evidence type="ECO:0000313" key="1">
    <source>
        <dbReference type="EMBL" id="ANW95605.1"/>
    </source>
</evidence>
<dbReference type="AlphaFoldDB" id="A0A1B1Y4B0"/>
<name>A0A1B1Y4B0_9FLAO</name>
<reference evidence="1 2" key="1">
    <citation type="submission" date="2016-02" db="EMBL/GenBank/DDBJ databases">
        <authorList>
            <person name="Wen L."/>
            <person name="He K."/>
            <person name="Yang H."/>
        </authorList>
    </citation>
    <scope>NUCLEOTIDE SEQUENCE [LARGE SCALE GENOMIC DNA]</scope>
    <source>
        <strain evidence="1 2">CZ1127</strain>
    </source>
</reference>
<protein>
    <submittedName>
        <fullName evidence="1">Uncharacterized protein</fullName>
    </submittedName>
</protein>
<dbReference type="Proteomes" id="UP000092967">
    <property type="component" value="Chromosome"/>
</dbReference>
<dbReference type="KEGG" id="wfu:AXE80_04635"/>
<evidence type="ECO:0000313" key="2">
    <source>
        <dbReference type="Proteomes" id="UP000092967"/>
    </source>
</evidence>
<organism evidence="1 2">
    <name type="scientific">Wenyingzhuangia fucanilytica</name>
    <dbReference type="NCBI Taxonomy" id="1790137"/>
    <lineage>
        <taxon>Bacteria</taxon>
        <taxon>Pseudomonadati</taxon>
        <taxon>Bacteroidota</taxon>
        <taxon>Flavobacteriia</taxon>
        <taxon>Flavobacteriales</taxon>
        <taxon>Flavobacteriaceae</taxon>
        <taxon>Wenyingzhuangia</taxon>
    </lineage>
</organism>
<dbReference type="STRING" id="1790137.AXE80_04635"/>